<dbReference type="AlphaFoldDB" id="A0A9W8BCF3"/>
<dbReference type="Pfam" id="PF08325">
    <property type="entry name" value="WLM"/>
    <property type="match status" value="1"/>
</dbReference>
<gene>
    <name evidence="3" type="ORF">H4R26_003593</name>
</gene>
<evidence type="ECO:0000313" key="4">
    <source>
        <dbReference type="Proteomes" id="UP001150907"/>
    </source>
</evidence>
<dbReference type="GO" id="GO:0006281">
    <property type="term" value="P:DNA repair"/>
    <property type="evidence" value="ECO:0007669"/>
    <property type="project" value="TreeGrafter"/>
</dbReference>
<dbReference type="GO" id="GO:0008237">
    <property type="term" value="F:metallopeptidase activity"/>
    <property type="evidence" value="ECO:0007669"/>
    <property type="project" value="TreeGrafter"/>
</dbReference>
<proteinExistence type="predicted"/>
<evidence type="ECO:0000256" key="1">
    <source>
        <dbReference type="SAM" id="MobiDB-lite"/>
    </source>
</evidence>
<feature type="region of interest" description="Disordered" evidence="1">
    <location>
        <begin position="1"/>
        <end position="80"/>
    </location>
</feature>
<dbReference type="PROSITE" id="PS51397">
    <property type="entry name" value="WLM"/>
    <property type="match status" value="1"/>
</dbReference>
<keyword evidence="4" id="KW-1185">Reference proteome</keyword>
<sequence>MSKSKESPKHDSKAKESPKNENKAKESLKNESKAKGSKPEHAEKCDMGSKCDTKPMADKNDKNAKKQSSPDDSKKTTMTANPLIGSIQALKRRAHSDEALRLLQQVAAQVRPVMQSRGWRVLVLREFYPNDQRLLGLNVNRGAEIRIRLRSAHNDTQFLGYGDLVGTMLHELAHNERGPHDAVFYALLDQLKAELQALMDRGYAGDGFFSPGASVGGLARNAPRHRAREQALRAIGARARRGAPARSLASDGSRPLQHWLALQAQFSPAQMAAQALERRLRDDRWCGGSSDAGLLAPDMEPIVILDSDSEEPGAIVIVDSD</sequence>
<dbReference type="Proteomes" id="UP001150907">
    <property type="component" value="Unassembled WGS sequence"/>
</dbReference>
<dbReference type="GO" id="GO:0005634">
    <property type="term" value="C:nucleus"/>
    <property type="evidence" value="ECO:0007669"/>
    <property type="project" value="TreeGrafter"/>
</dbReference>
<dbReference type="PANTHER" id="PTHR46622">
    <property type="entry name" value="DNA-DEPENDENT METALLOPROTEASE WSS1"/>
    <property type="match status" value="1"/>
</dbReference>
<evidence type="ECO:0000259" key="2">
    <source>
        <dbReference type="PROSITE" id="PS51397"/>
    </source>
</evidence>
<dbReference type="InterPro" id="IPR053000">
    <property type="entry name" value="WSS1-like_metalloprotease"/>
</dbReference>
<dbReference type="PANTHER" id="PTHR46622:SF1">
    <property type="entry name" value="DNA-DEPENDENT METALLOPROTEASE WSS1"/>
    <property type="match status" value="1"/>
</dbReference>
<name>A0A9W8BCF3_9FUNG</name>
<feature type="domain" description="WLM" evidence="2">
    <location>
        <begin position="75"/>
        <end position="249"/>
    </location>
</feature>
<accession>A0A9W8BCF3</accession>
<protein>
    <recommendedName>
        <fullName evidence="2">WLM domain-containing protein</fullName>
    </recommendedName>
</protein>
<dbReference type="OrthoDB" id="261960at2759"/>
<reference evidence="3" key="1">
    <citation type="submission" date="2022-07" db="EMBL/GenBank/DDBJ databases">
        <title>Phylogenomic reconstructions and comparative analyses of Kickxellomycotina fungi.</title>
        <authorList>
            <person name="Reynolds N.K."/>
            <person name="Stajich J.E."/>
            <person name="Barry K."/>
            <person name="Grigoriev I.V."/>
            <person name="Crous P."/>
            <person name="Smith M.E."/>
        </authorList>
    </citation>
    <scope>NUCLEOTIDE SEQUENCE</scope>
    <source>
        <strain evidence="3">IMI 214461</strain>
    </source>
</reference>
<dbReference type="EMBL" id="JANBQF010000300">
    <property type="protein sequence ID" value="KAJ2002459.1"/>
    <property type="molecule type" value="Genomic_DNA"/>
</dbReference>
<feature type="compositionally biased region" description="Basic and acidic residues" evidence="1">
    <location>
        <begin position="1"/>
        <end position="75"/>
    </location>
</feature>
<dbReference type="InterPro" id="IPR013536">
    <property type="entry name" value="WLM_dom"/>
</dbReference>
<organism evidence="3 4">
    <name type="scientific">Coemansia thaxteri</name>
    <dbReference type="NCBI Taxonomy" id="2663907"/>
    <lineage>
        <taxon>Eukaryota</taxon>
        <taxon>Fungi</taxon>
        <taxon>Fungi incertae sedis</taxon>
        <taxon>Zoopagomycota</taxon>
        <taxon>Kickxellomycotina</taxon>
        <taxon>Kickxellomycetes</taxon>
        <taxon>Kickxellales</taxon>
        <taxon>Kickxellaceae</taxon>
        <taxon>Coemansia</taxon>
    </lineage>
</organism>
<comment type="caution">
    <text evidence="3">The sequence shown here is derived from an EMBL/GenBank/DDBJ whole genome shotgun (WGS) entry which is preliminary data.</text>
</comment>
<evidence type="ECO:0000313" key="3">
    <source>
        <dbReference type="EMBL" id="KAJ2002459.1"/>
    </source>
</evidence>